<dbReference type="Gene3D" id="3.40.50.300">
    <property type="entry name" value="P-loop containing nucleotide triphosphate hydrolases"/>
    <property type="match status" value="1"/>
</dbReference>
<feature type="transmembrane region" description="Helical" evidence="8">
    <location>
        <begin position="192"/>
        <end position="211"/>
    </location>
</feature>
<evidence type="ECO:0000256" key="2">
    <source>
        <dbReference type="ARBA" id="ARBA00022475"/>
    </source>
</evidence>
<dbReference type="Pfam" id="PF00664">
    <property type="entry name" value="ABC_membrane"/>
    <property type="match status" value="1"/>
</dbReference>
<dbReference type="GO" id="GO:0005524">
    <property type="term" value="F:ATP binding"/>
    <property type="evidence" value="ECO:0007669"/>
    <property type="project" value="UniProtKB-KW"/>
</dbReference>
<evidence type="ECO:0000259" key="10">
    <source>
        <dbReference type="PROSITE" id="PS50929"/>
    </source>
</evidence>
<dbReference type="KEGG" id="ckh:LVJ77_12470"/>
<gene>
    <name evidence="11" type="ORF">LVJ77_12470</name>
</gene>
<feature type="transmembrane region" description="Helical" evidence="8">
    <location>
        <begin position="164"/>
        <end position="186"/>
    </location>
</feature>
<dbReference type="PANTHER" id="PTHR43394">
    <property type="entry name" value="ATP-DEPENDENT PERMEASE MDL1, MITOCHONDRIAL"/>
    <property type="match status" value="1"/>
</dbReference>
<evidence type="ECO:0000313" key="11">
    <source>
        <dbReference type="EMBL" id="XHH49762.1"/>
    </source>
</evidence>
<dbReference type="InterPro" id="IPR039421">
    <property type="entry name" value="Type_1_exporter"/>
</dbReference>
<keyword evidence="4" id="KW-0547">Nucleotide-binding</keyword>
<dbReference type="SMART" id="SM00382">
    <property type="entry name" value="AAA"/>
    <property type="match status" value="1"/>
</dbReference>
<dbReference type="SUPFAM" id="SSF52540">
    <property type="entry name" value="P-loop containing nucleoside triphosphate hydrolases"/>
    <property type="match status" value="1"/>
</dbReference>
<evidence type="ECO:0000259" key="9">
    <source>
        <dbReference type="PROSITE" id="PS50893"/>
    </source>
</evidence>
<organism evidence="11 12">
    <name type="scientific">Conchiformibius kuhniae</name>
    <dbReference type="NCBI Taxonomy" id="211502"/>
    <lineage>
        <taxon>Bacteria</taxon>
        <taxon>Pseudomonadati</taxon>
        <taxon>Pseudomonadota</taxon>
        <taxon>Betaproteobacteria</taxon>
        <taxon>Neisseriales</taxon>
        <taxon>Neisseriaceae</taxon>
        <taxon>Conchiformibius</taxon>
    </lineage>
</organism>
<dbReference type="Gene3D" id="1.20.1560.10">
    <property type="entry name" value="ABC transporter type 1, transmembrane domain"/>
    <property type="match status" value="1"/>
</dbReference>
<dbReference type="InterPro" id="IPR027417">
    <property type="entry name" value="P-loop_NTPase"/>
</dbReference>
<dbReference type="InterPro" id="IPR036640">
    <property type="entry name" value="ABC1_TM_sf"/>
</dbReference>
<dbReference type="RefSeq" id="WP_027010038.1">
    <property type="nucleotide sequence ID" value="NZ_CP091521.1"/>
</dbReference>
<evidence type="ECO:0000256" key="4">
    <source>
        <dbReference type="ARBA" id="ARBA00022741"/>
    </source>
</evidence>
<dbReference type="EMBL" id="CP091521">
    <property type="protein sequence ID" value="XHH49762.1"/>
    <property type="molecule type" value="Genomic_DNA"/>
</dbReference>
<dbReference type="InterPro" id="IPR003439">
    <property type="entry name" value="ABC_transporter-like_ATP-bd"/>
</dbReference>
<dbReference type="Proteomes" id="UP000831534">
    <property type="component" value="Chromosome"/>
</dbReference>
<evidence type="ECO:0000256" key="3">
    <source>
        <dbReference type="ARBA" id="ARBA00022692"/>
    </source>
</evidence>
<dbReference type="InterPro" id="IPR011527">
    <property type="entry name" value="ABC1_TM_dom"/>
</dbReference>
<keyword evidence="2" id="KW-1003">Cell membrane</keyword>
<dbReference type="Pfam" id="PF00005">
    <property type="entry name" value="ABC_tran"/>
    <property type="match status" value="1"/>
</dbReference>
<evidence type="ECO:0000313" key="12">
    <source>
        <dbReference type="Proteomes" id="UP000831534"/>
    </source>
</evidence>
<sequence length="621" mass="68185">MMWQTLQKMFRWFETRVETYPDDAPAPPPARGIAAFVWAGTAGMRGWLALLVLLVGMFSVLEAMLFHFMGVLVDWLGQYAPDELFAEKGGALAGMALLAVLLAVCRFFAQTVRLQTLQGVFPMRLRWQFHRHMLNQSLAFYHNEFAGRVSAKVMQTALSVRDTVMLLIEMLVYVGVYLVATGVIVSALDARLLIPFVLWAVLFGMMMRVLIPRIGRAAQQQADARSLMTGRITDAYTNIAIVKLFSHGRREAAYAKDSMEDFMHTVHRQMRLATLMSSASACIGIGLVLATAALGLMLWQQGALGAGAVATAVALSLRLKDFSAHIMWESAQLFEHIGVVADGMGTLSHPHGVTDKANAGELTVVQGEIRFENVDFRYEDGRPLFENFNLTVKSGEKVGLIGRSGAGKSTLVNLLLRFYDTQGGRITIDGQNIADVRQENLRQHIGLVTQDTGLLHRSVRDNIIYGRPDASDDDMRRAAEQAEAAAFIAELGDQTGRTGYDAHVGDRGVKLSGGQRQRIAIARVMLKNAPVLVLDEATSALDSEVENAIQSSLDTMMQGKTVIAIAHRLSTVAAMDRLIVLDKGRIVEQGSHAELLAQNGLYAKLWAHQSGGFLPEQWSES</sequence>
<keyword evidence="7 8" id="KW-0472">Membrane</keyword>
<dbReference type="PROSITE" id="PS00211">
    <property type="entry name" value="ABC_TRANSPORTER_1"/>
    <property type="match status" value="1"/>
</dbReference>
<dbReference type="SUPFAM" id="SSF90123">
    <property type="entry name" value="ABC transporter transmembrane region"/>
    <property type="match status" value="1"/>
</dbReference>
<feature type="domain" description="ABC transporter" evidence="9">
    <location>
        <begin position="369"/>
        <end position="608"/>
    </location>
</feature>
<evidence type="ECO:0000256" key="6">
    <source>
        <dbReference type="ARBA" id="ARBA00022989"/>
    </source>
</evidence>
<keyword evidence="12" id="KW-1185">Reference proteome</keyword>
<proteinExistence type="predicted"/>
<dbReference type="GO" id="GO:0005886">
    <property type="term" value="C:plasma membrane"/>
    <property type="evidence" value="ECO:0007669"/>
    <property type="project" value="UniProtKB-SubCell"/>
</dbReference>
<evidence type="ECO:0000256" key="5">
    <source>
        <dbReference type="ARBA" id="ARBA00022840"/>
    </source>
</evidence>
<dbReference type="InterPro" id="IPR003593">
    <property type="entry name" value="AAA+_ATPase"/>
</dbReference>
<name>A0ABD8B6X3_9NEIS</name>
<protein>
    <submittedName>
        <fullName evidence="11">ABC transporter ATP-binding protein</fullName>
    </submittedName>
</protein>
<feature type="transmembrane region" description="Helical" evidence="8">
    <location>
        <begin position="47"/>
        <end position="69"/>
    </location>
</feature>
<accession>A0ABD8B6X3</accession>
<feature type="domain" description="ABC transmembrane type-1" evidence="10">
    <location>
        <begin position="49"/>
        <end position="319"/>
    </location>
</feature>
<feature type="transmembrane region" description="Helical" evidence="8">
    <location>
        <begin position="272"/>
        <end position="292"/>
    </location>
</feature>
<dbReference type="FunFam" id="1.20.1560.10:FF:000070">
    <property type="entry name" value="Multidrug ABC transporter ATP-binding protein"/>
    <property type="match status" value="1"/>
</dbReference>
<evidence type="ECO:0000256" key="7">
    <source>
        <dbReference type="ARBA" id="ARBA00023136"/>
    </source>
</evidence>
<reference evidence="11 12" key="1">
    <citation type="journal article" date="2022" name="Res Sq">
        <title>Evolution of multicellular longitudinally dividing oral cavity symbionts (Neisseriaceae).</title>
        <authorList>
            <person name="Nyongesa S."/>
            <person name="Weber P."/>
            <person name="Bernet E."/>
            <person name="Pullido F."/>
            <person name="Nieckarz M."/>
            <person name="Delaby M."/>
            <person name="Nieves C."/>
            <person name="Viehboeck T."/>
            <person name="Krause N."/>
            <person name="Rivera-Millot A."/>
            <person name="Nakamura A."/>
            <person name="Vischer N."/>
            <person name="VanNieuwenhze M."/>
            <person name="Brun Y."/>
            <person name="Cava F."/>
            <person name="Bulgheresi S."/>
            <person name="Veyrier F."/>
        </authorList>
    </citation>
    <scope>NUCLEOTIDE SEQUENCE [LARGE SCALE GENOMIC DNA]</scope>
    <source>
        <strain evidence="11 12">17694</strain>
    </source>
</reference>
<dbReference type="PANTHER" id="PTHR43394:SF1">
    <property type="entry name" value="ATP-BINDING CASSETTE SUB-FAMILY B MEMBER 10, MITOCHONDRIAL"/>
    <property type="match status" value="1"/>
</dbReference>
<dbReference type="AlphaFoldDB" id="A0ABD8B6X3"/>
<dbReference type="FunFam" id="3.40.50.300:FF:000218">
    <property type="entry name" value="Multidrug ABC transporter ATP-binding protein"/>
    <property type="match status" value="1"/>
</dbReference>
<feature type="transmembrane region" description="Helical" evidence="8">
    <location>
        <begin position="89"/>
        <end position="109"/>
    </location>
</feature>
<keyword evidence="6 8" id="KW-1133">Transmembrane helix</keyword>
<evidence type="ECO:0000256" key="1">
    <source>
        <dbReference type="ARBA" id="ARBA00004651"/>
    </source>
</evidence>
<dbReference type="PROSITE" id="PS50929">
    <property type="entry name" value="ABC_TM1F"/>
    <property type="match status" value="1"/>
</dbReference>
<keyword evidence="5 11" id="KW-0067">ATP-binding</keyword>
<comment type="subcellular location">
    <subcellularLocation>
        <location evidence="1">Cell membrane</location>
        <topology evidence="1">Multi-pass membrane protein</topology>
    </subcellularLocation>
</comment>
<dbReference type="PROSITE" id="PS50893">
    <property type="entry name" value="ABC_TRANSPORTER_2"/>
    <property type="match status" value="1"/>
</dbReference>
<evidence type="ECO:0000256" key="8">
    <source>
        <dbReference type="SAM" id="Phobius"/>
    </source>
</evidence>
<keyword evidence="3 8" id="KW-0812">Transmembrane</keyword>
<dbReference type="InterPro" id="IPR017871">
    <property type="entry name" value="ABC_transporter-like_CS"/>
</dbReference>